<name>A0ABS7ULD5_9BACI</name>
<protein>
    <submittedName>
        <fullName evidence="2">Uncharacterized protein</fullName>
    </submittedName>
</protein>
<dbReference type="RefSeq" id="WP_224136624.1">
    <property type="nucleotide sequence ID" value="NZ_JAIQUM010000003.1"/>
</dbReference>
<feature type="region of interest" description="Disordered" evidence="1">
    <location>
        <begin position="20"/>
        <end position="58"/>
    </location>
</feature>
<evidence type="ECO:0000313" key="2">
    <source>
        <dbReference type="EMBL" id="MBZ5749136.1"/>
    </source>
</evidence>
<proteinExistence type="predicted"/>
<dbReference type="EMBL" id="JAIQUM010000003">
    <property type="protein sequence ID" value="MBZ5749136.1"/>
    <property type="molecule type" value="Genomic_DNA"/>
</dbReference>
<sequence length="58" mass="6317">MADKSSIMVGKIPIMVDKIHPMEDKSPSMVTISKNREKSSPVGPINPKLIKNSNPQAT</sequence>
<dbReference type="Proteomes" id="UP001165287">
    <property type="component" value="Unassembled WGS sequence"/>
</dbReference>
<keyword evidence="3" id="KW-1185">Reference proteome</keyword>
<gene>
    <name evidence="2" type="ORF">K9V48_02500</name>
</gene>
<evidence type="ECO:0000313" key="3">
    <source>
        <dbReference type="Proteomes" id="UP001165287"/>
    </source>
</evidence>
<organism evidence="2 3">
    <name type="scientific">Metabacillus rhizolycopersici</name>
    <dbReference type="NCBI Taxonomy" id="2875709"/>
    <lineage>
        <taxon>Bacteria</taxon>
        <taxon>Bacillati</taxon>
        <taxon>Bacillota</taxon>
        <taxon>Bacilli</taxon>
        <taxon>Bacillales</taxon>
        <taxon>Bacillaceae</taxon>
        <taxon>Metabacillus</taxon>
    </lineage>
</organism>
<comment type="caution">
    <text evidence="2">The sequence shown here is derived from an EMBL/GenBank/DDBJ whole genome shotgun (WGS) entry which is preliminary data.</text>
</comment>
<evidence type="ECO:0000256" key="1">
    <source>
        <dbReference type="SAM" id="MobiDB-lite"/>
    </source>
</evidence>
<reference evidence="2" key="1">
    <citation type="submission" date="2024-05" db="EMBL/GenBank/DDBJ databases">
        <title>Metabacillus sp. nov., isolated from the rhizosphere soil of tomato plants.</title>
        <authorList>
            <person name="Ma R."/>
        </authorList>
    </citation>
    <scope>NUCLEOTIDE SEQUENCE</scope>
    <source>
        <strain evidence="2">DBTR6</strain>
    </source>
</reference>
<accession>A0ABS7ULD5</accession>